<dbReference type="RefSeq" id="XP_013260301.1">
    <property type="nucleotide sequence ID" value="XM_013404847.1"/>
</dbReference>
<dbReference type="PANTHER" id="PTHR22893">
    <property type="entry name" value="NADH OXIDOREDUCTASE-RELATED"/>
    <property type="match status" value="1"/>
</dbReference>
<dbReference type="SUPFAM" id="SSF51395">
    <property type="entry name" value="FMN-linked oxidoreductases"/>
    <property type="match status" value="1"/>
</dbReference>
<dbReference type="Gene3D" id="3.20.20.70">
    <property type="entry name" value="Aldolase class I"/>
    <property type="match status" value="1"/>
</dbReference>
<dbReference type="EMBL" id="AMGV01000004">
    <property type="protein sequence ID" value="KEF57711.1"/>
    <property type="molecule type" value="Genomic_DNA"/>
</dbReference>
<dbReference type="VEuPathDB" id="FungiDB:A1O9_05629"/>
<dbReference type="GeneID" id="25280554"/>
<dbReference type="GO" id="GO:0010181">
    <property type="term" value="F:FMN binding"/>
    <property type="evidence" value="ECO:0007669"/>
    <property type="project" value="InterPro"/>
</dbReference>
<reference evidence="2 3" key="1">
    <citation type="submission" date="2013-03" db="EMBL/GenBank/DDBJ databases">
        <title>The Genome Sequence of Exophiala aquamarina CBS 119918.</title>
        <authorList>
            <consortium name="The Broad Institute Genomics Platform"/>
            <person name="Cuomo C."/>
            <person name="de Hoog S."/>
            <person name="Gorbushina A."/>
            <person name="Walker B."/>
            <person name="Young S.K."/>
            <person name="Zeng Q."/>
            <person name="Gargeya S."/>
            <person name="Fitzgerald M."/>
            <person name="Haas B."/>
            <person name="Abouelleil A."/>
            <person name="Allen A.W."/>
            <person name="Alvarado L."/>
            <person name="Arachchi H.M."/>
            <person name="Berlin A.M."/>
            <person name="Chapman S.B."/>
            <person name="Gainer-Dewar J."/>
            <person name="Goldberg J."/>
            <person name="Griggs A."/>
            <person name="Gujja S."/>
            <person name="Hansen M."/>
            <person name="Howarth C."/>
            <person name="Imamovic A."/>
            <person name="Ireland A."/>
            <person name="Larimer J."/>
            <person name="McCowan C."/>
            <person name="Murphy C."/>
            <person name="Pearson M."/>
            <person name="Poon T.W."/>
            <person name="Priest M."/>
            <person name="Roberts A."/>
            <person name="Saif S."/>
            <person name="Shea T."/>
            <person name="Sisk P."/>
            <person name="Sykes S."/>
            <person name="Wortman J."/>
            <person name="Nusbaum C."/>
            <person name="Birren B."/>
        </authorList>
    </citation>
    <scope>NUCLEOTIDE SEQUENCE [LARGE SCALE GENOMIC DNA]</scope>
    <source>
        <strain evidence="2 3">CBS 119918</strain>
    </source>
</reference>
<proteinExistence type="predicted"/>
<dbReference type="InterPro" id="IPR013785">
    <property type="entry name" value="Aldolase_TIM"/>
</dbReference>
<evidence type="ECO:0000259" key="1">
    <source>
        <dbReference type="Pfam" id="PF00724"/>
    </source>
</evidence>
<name>A0A072PCZ9_9EURO</name>
<feature type="domain" description="NADH:flavin oxidoreductase/NADH oxidase N-terminal" evidence="1">
    <location>
        <begin position="6"/>
        <end position="349"/>
    </location>
</feature>
<comment type="caution">
    <text evidence="2">The sequence shown here is derived from an EMBL/GenBank/DDBJ whole genome shotgun (WGS) entry which is preliminary data.</text>
</comment>
<dbReference type="FunFam" id="3.20.20.70:FF:000138">
    <property type="entry name" value="NADPH dehydrogenase 1"/>
    <property type="match status" value="1"/>
</dbReference>
<evidence type="ECO:0000313" key="3">
    <source>
        <dbReference type="Proteomes" id="UP000027920"/>
    </source>
</evidence>
<dbReference type="InterPro" id="IPR045247">
    <property type="entry name" value="Oye-like"/>
</dbReference>
<organism evidence="2 3">
    <name type="scientific">Exophiala aquamarina CBS 119918</name>
    <dbReference type="NCBI Taxonomy" id="1182545"/>
    <lineage>
        <taxon>Eukaryota</taxon>
        <taxon>Fungi</taxon>
        <taxon>Dikarya</taxon>
        <taxon>Ascomycota</taxon>
        <taxon>Pezizomycotina</taxon>
        <taxon>Eurotiomycetes</taxon>
        <taxon>Chaetothyriomycetidae</taxon>
        <taxon>Chaetothyriales</taxon>
        <taxon>Herpotrichiellaceae</taxon>
        <taxon>Exophiala</taxon>
    </lineage>
</organism>
<dbReference type="OrthoDB" id="276546at2759"/>
<sequence>MARDRLFLPLKLGDVELSHRIVMAPLTRFRADDDHVPIADVKEYYAQRASTPGTLLIAEATLISPRASGMANVPGIWNSSQIAAWKTVTDAVHAKKCFIFLQLWALGRRAEPEALKGEEGGPYPIVSSSTVSVEEGGPLPHALTAEEIQQYVKDYASAAKNAIVAGFDGVEIHGANGYLVDQFLQESINQRTDNYGGSIENRARFGREVVQAIIAAVGNDSKKVAIRLSPWFEFTNNANSTSPDPIPQFSYMVSELKKLDLAYLHLVESRYDGDVGTAEYDTLTRRNDPLIELWGTQAPIILAGGFTPETAKKITEERHPHRNVCVAFGRFYISTPDLPYRVCKGISLNPYIRHTFYTKMSPTGYTDYSYSTEYLAVNPENGAIPSA</sequence>
<dbReference type="Pfam" id="PF00724">
    <property type="entry name" value="Oxidored_FMN"/>
    <property type="match status" value="1"/>
</dbReference>
<gene>
    <name evidence="2" type="ORF">A1O9_05629</name>
</gene>
<dbReference type="PANTHER" id="PTHR22893:SF91">
    <property type="entry name" value="NADPH DEHYDROGENASE 2-RELATED"/>
    <property type="match status" value="1"/>
</dbReference>
<accession>A0A072PCZ9</accession>
<dbReference type="STRING" id="1182545.A0A072PCZ9"/>
<keyword evidence="3" id="KW-1185">Reference proteome</keyword>
<dbReference type="CDD" id="cd02933">
    <property type="entry name" value="OYE_like_FMN"/>
    <property type="match status" value="1"/>
</dbReference>
<dbReference type="AlphaFoldDB" id="A0A072PCZ9"/>
<dbReference type="Proteomes" id="UP000027920">
    <property type="component" value="Unassembled WGS sequence"/>
</dbReference>
<protein>
    <submittedName>
        <fullName evidence="2">NADPH2 dehydrogenase</fullName>
    </submittedName>
</protein>
<dbReference type="GO" id="GO:0003959">
    <property type="term" value="F:NADPH dehydrogenase activity"/>
    <property type="evidence" value="ECO:0007669"/>
    <property type="project" value="TreeGrafter"/>
</dbReference>
<dbReference type="InterPro" id="IPR001155">
    <property type="entry name" value="OxRdtase_FMN_N"/>
</dbReference>
<dbReference type="HOGENOM" id="CLU_012153_0_0_1"/>
<evidence type="ECO:0000313" key="2">
    <source>
        <dbReference type="EMBL" id="KEF57711.1"/>
    </source>
</evidence>